<reference evidence="6 7" key="1">
    <citation type="submission" date="2019-03" db="EMBL/GenBank/DDBJ databases">
        <title>Single cell metagenomics reveals metabolic interactions within the superorganism composed of flagellate Streblomastix strix and complex community of Bacteroidetes bacteria on its surface.</title>
        <authorList>
            <person name="Treitli S.C."/>
            <person name="Kolisko M."/>
            <person name="Husnik F."/>
            <person name="Keeling P."/>
            <person name="Hampl V."/>
        </authorList>
    </citation>
    <scope>NUCLEOTIDE SEQUENCE [LARGE SCALE GENOMIC DNA]</scope>
    <source>
        <strain evidence="6">ST1C</strain>
    </source>
</reference>
<feature type="non-terminal residue" evidence="6">
    <location>
        <position position="335"/>
    </location>
</feature>
<keyword evidence="1 3" id="KW-0547">Nucleotide-binding</keyword>
<dbReference type="InterPro" id="IPR045269">
    <property type="entry name" value="Atg1-like"/>
</dbReference>
<dbReference type="InterPro" id="IPR000719">
    <property type="entry name" value="Prot_kinase_dom"/>
</dbReference>
<dbReference type="InterPro" id="IPR011009">
    <property type="entry name" value="Kinase-like_dom_sf"/>
</dbReference>
<sequence>MDSEKLLLQKQGFKVLQPIGKGAFGNVFLVFKEDIGIVAAKVMREEDFDTTEWKAGLTLSREGRNPFVLKYHSTTMDGNNAVIIMEYANCGNLKNLIDKNIDIPIPIIRVIMKQLLEGLRLMHEKGLIHRDIKGENVMLHSPPGSGRVVVKITDFGLAKVQKQVQQSTLMTIAGTLTFMSPELVMGKEDDEEEEVKADEKVDVWSAGIILHLLVYHQFPFKVASPQAIMKFMYSKKLTRPPTIVDDSLWDLLTKMLNFDRKQRISSAKALQHEFFIGKLAIQQISLEAKQLAQNAQKAQKKGDQNANKYDILSEFTLPLTLAKQITGFDPESDMV</sequence>
<evidence type="ECO:0000256" key="1">
    <source>
        <dbReference type="ARBA" id="ARBA00022741"/>
    </source>
</evidence>
<evidence type="ECO:0000256" key="4">
    <source>
        <dbReference type="RuleBase" id="RU000304"/>
    </source>
</evidence>
<protein>
    <submittedName>
        <fullName evidence="6">Putative CAMK family protein kinase</fullName>
    </submittedName>
</protein>
<accession>A0A5J4VG60</accession>
<comment type="similarity">
    <text evidence="4">Belongs to the protein kinase superfamily.</text>
</comment>
<proteinExistence type="inferred from homology"/>
<evidence type="ECO:0000256" key="2">
    <source>
        <dbReference type="ARBA" id="ARBA00022840"/>
    </source>
</evidence>
<dbReference type="CDD" id="cd14014">
    <property type="entry name" value="STKc_PknB_like"/>
    <property type="match status" value="1"/>
</dbReference>
<dbReference type="InterPro" id="IPR008271">
    <property type="entry name" value="Ser/Thr_kinase_AS"/>
</dbReference>
<keyword evidence="6" id="KW-0808">Transferase</keyword>
<keyword evidence="4" id="KW-0723">Serine/threonine-protein kinase</keyword>
<dbReference type="Proteomes" id="UP000324800">
    <property type="component" value="Unassembled WGS sequence"/>
</dbReference>
<dbReference type="PROSITE" id="PS00107">
    <property type="entry name" value="PROTEIN_KINASE_ATP"/>
    <property type="match status" value="1"/>
</dbReference>
<name>A0A5J4VG60_9EUKA</name>
<evidence type="ECO:0000313" key="7">
    <source>
        <dbReference type="Proteomes" id="UP000324800"/>
    </source>
</evidence>
<dbReference type="InterPro" id="IPR017441">
    <property type="entry name" value="Protein_kinase_ATP_BS"/>
</dbReference>
<dbReference type="AlphaFoldDB" id="A0A5J4VG60"/>
<feature type="domain" description="Protein kinase" evidence="5">
    <location>
        <begin position="13"/>
        <end position="275"/>
    </location>
</feature>
<dbReference type="PROSITE" id="PS50011">
    <property type="entry name" value="PROTEIN_KINASE_DOM"/>
    <property type="match status" value="1"/>
</dbReference>
<feature type="binding site" evidence="3">
    <location>
        <position position="41"/>
    </location>
    <ligand>
        <name>ATP</name>
        <dbReference type="ChEBI" id="CHEBI:30616"/>
    </ligand>
</feature>
<keyword evidence="6" id="KW-0418">Kinase</keyword>
<dbReference type="Gene3D" id="1.10.510.10">
    <property type="entry name" value="Transferase(Phosphotransferase) domain 1"/>
    <property type="match status" value="1"/>
</dbReference>
<dbReference type="SMART" id="SM00220">
    <property type="entry name" value="S_TKc"/>
    <property type="match status" value="1"/>
</dbReference>
<evidence type="ECO:0000259" key="5">
    <source>
        <dbReference type="PROSITE" id="PS50011"/>
    </source>
</evidence>
<dbReference type="GO" id="GO:0010506">
    <property type="term" value="P:regulation of autophagy"/>
    <property type="evidence" value="ECO:0007669"/>
    <property type="project" value="InterPro"/>
</dbReference>
<comment type="caution">
    <text evidence="6">The sequence shown here is derived from an EMBL/GenBank/DDBJ whole genome shotgun (WGS) entry which is preliminary data.</text>
</comment>
<dbReference type="GO" id="GO:0004674">
    <property type="term" value="F:protein serine/threonine kinase activity"/>
    <property type="evidence" value="ECO:0007669"/>
    <property type="project" value="UniProtKB-KW"/>
</dbReference>
<organism evidence="6 7">
    <name type="scientific">Streblomastix strix</name>
    <dbReference type="NCBI Taxonomy" id="222440"/>
    <lineage>
        <taxon>Eukaryota</taxon>
        <taxon>Metamonada</taxon>
        <taxon>Preaxostyla</taxon>
        <taxon>Oxymonadida</taxon>
        <taxon>Streblomastigidae</taxon>
        <taxon>Streblomastix</taxon>
    </lineage>
</organism>
<dbReference type="SUPFAM" id="SSF56112">
    <property type="entry name" value="Protein kinase-like (PK-like)"/>
    <property type="match status" value="1"/>
</dbReference>
<dbReference type="GO" id="GO:0005737">
    <property type="term" value="C:cytoplasm"/>
    <property type="evidence" value="ECO:0007669"/>
    <property type="project" value="TreeGrafter"/>
</dbReference>
<dbReference type="EMBL" id="SNRW01007342">
    <property type="protein sequence ID" value="KAA6381403.1"/>
    <property type="molecule type" value="Genomic_DNA"/>
</dbReference>
<keyword evidence="2 3" id="KW-0067">ATP-binding</keyword>
<dbReference type="PANTHER" id="PTHR24348">
    <property type="entry name" value="SERINE/THREONINE-PROTEIN KINASE UNC-51-RELATED"/>
    <property type="match status" value="1"/>
</dbReference>
<evidence type="ECO:0000313" key="6">
    <source>
        <dbReference type="EMBL" id="KAA6381403.1"/>
    </source>
</evidence>
<dbReference type="GO" id="GO:0005524">
    <property type="term" value="F:ATP binding"/>
    <property type="evidence" value="ECO:0007669"/>
    <property type="project" value="UniProtKB-UniRule"/>
</dbReference>
<evidence type="ECO:0000256" key="3">
    <source>
        <dbReference type="PROSITE-ProRule" id="PRU10141"/>
    </source>
</evidence>
<dbReference type="Pfam" id="PF00069">
    <property type="entry name" value="Pkinase"/>
    <property type="match status" value="1"/>
</dbReference>
<dbReference type="PROSITE" id="PS00108">
    <property type="entry name" value="PROTEIN_KINASE_ST"/>
    <property type="match status" value="1"/>
</dbReference>
<gene>
    <name evidence="6" type="ORF">EZS28_023070</name>
</gene>